<proteinExistence type="predicted"/>
<reference evidence="1" key="1">
    <citation type="submission" date="2021-01" db="EMBL/GenBank/DDBJ databases">
        <authorList>
            <consortium name="Genoscope - CEA"/>
            <person name="William W."/>
        </authorList>
    </citation>
    <scope>NUCLEOTIDE SEQUENCE</scope>
</reference>
<name>A0A8S1KP76_9CILI</name>
<protein>
    <submittedName>
        <fullName evidence="1">Uncharacterized protein</fullName>
    </submittedName>
</protein>
<dbReference type="AlphaFoldDB" id="A0A8S1KP76"/>
<comment type="caution">
    <text evidence="1">The sequence shown here is derived from an EMBL/GenBank/DDBJ whole genome shotgun (WGS) entry which is preliminary data.</text>
</comment>
<evidence type="ECO:0000313" key="1">
    <source>
        <dbReference type="EMBL" id="CAD8054716.1"/>
    </source>
</evidence>
<dbReference type="Proteomes" id="UP000692954">
    <property type="component" value="Unassembled WGS sequence"/>
</dbReference>
<evidence type="ECO:0000313" key="2">
    <source>
        <dbReference type="Proteomes" id="UP000692954"/>
    </source>
</evidence>
<keyword evidence="2" id="KW-1185">Reference proteome</keyword>
<gene>
    <name evidence="1" type="ORF">PSON_ATCC_30995.1.T0080435</name>
</gene>
<accession>A0A8S1KP76</accession>
<organism evidence="1 2">
    <name type="scientific">Paramecium sonneborni</name>
    <dbReference type="NCBI Taxonomy" id="65129"/>
    <lineage>
        <taxon>Eukaryota</taxon>
        <taxon>Sar</taxon>
        <taxon>Alveolata</taxon>
        <taxon>Ciliophora</taxon>
        <taxon>Intramacronucleata</taxon>
        <taxon>Oligohymenophorea</taxon>
        <taxon>Peniculida</taxon>
        <taxon>Parameciidae</taxon>
        <taxon>Paramecium</taxon>
    </lineage>
</organism>
<dbReference type="EMBL" id="CAJJDN010000008">
    <property type="protein sequence ID" value="CAD8054716.1"/>
    <property type="molecule type" value="Genomic_DNA"/>
</dbReference>
<sequence>MQELINNNSFKPRVQFCLQIKLKNQLVYRKYLYKKGIEIIYCKNVFSLIYQKRQLFIQKIILYIIIQQTIANLTPQVKIKFRRTRFQTFQIQTFTKSSFTLIYLKIQIDCLTNAGLELCYLIGRHYNNQQQSIRILQSFLLYLSLFMVQLQYQT</sequence>